<protein>
    <submittedName>
        <fullName evidence="2">Uncharacterized protein</fullName>
    </submittedName>
</protein>
<dbReference type="EMBL" id="MBFR01000005">
    <property type="protein sequence ID" value="PVU97924.1"/>
    <property type="molecule type" value="Genomic_DNA"/>
</dbReference>
<dbReference type="Proteomes" id="UP000245383">
    <property type="component" value="Unassembled WGS sequence"/>
</dbReference>
<feature type="region of interest" description="Disordered" evidence="1">
    <location>
        <begin position="84"/>
        <end position="105"/>
    </location>
</feature>
<evidence type="ECO:0000256" key="1">
    <source>
        <dbReference type="SAM" id="MobiDB-lite"/>
    </source>
</evidence>
<evidence type="ECO:0000313" key="2">
    <source>
        <dbReference type="EMBL" id="PVU97924.1"/>
    </source>
</evidence>
<dbReference type="AlphaFoldDB" id="A0A2T9Z067"/>
<sequence length="274" mass="30019">MDVNANRNLVDLKSTSTHKYDDIFDDDNTQVGTVLNASAGSKIKNAKSADITQISEQSLDDGHKSAKIIRSNLKKAPESFDSFSNNNSQIIGSQHSRDKQASITPKLSSNRNNRFIISAKIAAAKLALAGVAAGKAVVAKKVVGGVAASKAVAAKGAVAKGVLGKSALSKLALAKTAKTKLGLASLITGSFLVNYNGNQWGMSKEVNFNFVSTLRYEPRIYFGNFFQFCYENYPQFNQNWNTNSQFRIQWDANISFRKEWVTKTISYNDINDYH</sequence>
<evidence type="ECO:0000313" key="3">
    <source>
        <dbReference type="Proteomes" id="UP000245383"/>
    </source>
</evidence>
<comment type="caution">
    <text evidence="2">The sequence shown here is derived from an EMBL/GenBank/DDBJ whole genome shotgun (WGS) entry which is preliminary data.</text>
</comment>
<keyword evidence="3" id="KW-1185">Reference proteome</keyword>
<reference evidence="2 3" key="1">
    <citation type="journal article" date="2018" name="MBio">
        <title>Comparative Genomics Reveals the Core Gene Toolbox for the Fungus-Insect Symbiosis.</title>
        <authorList>
            <person name="Wang Y."/>
            <person name="Stata M."/>
            <person name="Wang W."/>
            <person name="Stajich J.E."/>
            <person name="White M.M."/>
            <person name="Moncalvo J.M."/>
        </authorList>
    </citation>
    <scope>NUCLEOTIDE SEQUENCE [LARGE SCALE GENOMIC DNA]</scope>
    <source>
        <strain evidence="2 3">SWE-8-4</strain>
    </source>
</reference>
<proteinExistence type="predicted"/>
<organism evidence="2 3">
    <name type="scientific">Smittium simulii</name>
    <dbReference type="NCBI Taxonomy" id="133385"/>
    <lineage>
        <taxon>Eukaryota</taxon>
        <taxon>Fungi</taxon>
        <taxon>Fungi incertae sedis</taxon>
        <taxon>Zoopagomycota</taxon>
        <taxon>Kickxellomycotina</taxon>
        <taxon>Harpellomycetes</taxon>
        <taxon>Harpellales</taxon>
        <taxon>Legeriomycetaceae</taxon>
        <taxon>Smittium</taxon>
    </lineage>
</organism>
<dbReference type="OrthoDB" id="5589309at2759"/>
<accession>A0A2T9Z067</accession>
<gene>
    <name evidence="2" type="ORF">BB561_000172</name>
</gene>
<name>A0A2T9Z067_9FUNG</name>
<feature type="compositionally biased region" description="Polar residues" evidence="1">
    <location>
        <begin position="84"/>
        <end position="94"/>
    </location>
</feature>